<accession>A0ABU6GSX6</accession>
<evidence type="ECO:0000313" key="6">
    <source>
        <dbReference type="Proteomes" id="UP001344632"/>
    </source>
</evidence>
<protein>
    <submittedName>
        <fullName evidence="5">MBL fold metallo-hydrolase</fullName>
    </submittedName>
</protein>
<evidence type="ECO:0000256" key="1">
    <source>
        <dbReference type="ARBA" id="ARBA00034221"/>
    </source>
</evidence>
<evidence type="ECO:0000256" key="2">
    <source>
        <dbReference type="ARBA" id="ARBA00034301"/>
    </source>
</evidence>
<dbReference type="EMBL" id="JARLKZ010000020">
    <property type="protein sequence ID" value="MEC0242838.1"/>
    <property type="molecule type" value="Genomic_DNA"/>
</dbReference>
<comment type="function">
    <text evidence="2">Counteracts the endogenous Pycsar antiviral defense system. Phosphodiesterase that enables metal-dependent hydrolysis of host cyclic nucleotide Pycsar defense signals such as cCMP and cUMP.</text>
</comment>
<dbReference type="InterPro" id="IPR036866">
    <property type="entry name" value="RibonucZ/Hydroxyglut_hydro"/>
</dbReference>
<dbReference type="InterPro" id="IPR001279">
    <property type="entry name" value="Metallo-B-lactamas"/>
</dbReference>
<gene>
    <name evidence="5" type="ORF">P4H66_23795</name>
</gene>
<evidence type="ECO:0000259" key="4">
    <source>
        <dbReference type="Pfam" id="PF12706"/>
    </source>
</evidence>
<dbReference type="PANTHER" id="PTHR43546">
    <property type="entry name" value="UPF0173 METAL-DEPENDENT HYDROLASE MJ1163-RELATED"/>
    <property type="match status" value="1"/>
</dbReference>
<evidence type="ECO:0000313" key="5">
    <source>
        <dbReference type="EMBL" id="MEC0242838.1"/>
    </source>
</evidence>
<proteinExistence type="predicted"/>
<keyword evidence="6" id="KW-1185">Reference proteome</keyword>
<dbReference type="Gene3D" id="3.60.15.10">
    <property type="entry name" value="Ribonuclease Z/Hydroxyacylglutathione hydrolase-like"/>
    <property type="match status" value="1"/>
</dbReference>
<comment type="caution">
    <text evidence="5">The sequence shown here is derived from an EMBL/GenBank/DDBJ whole genome shotgun (WGS) entry which is preliminary data.</text>
</comment>
<dbReference type="Pfam" id="PF12706">
    <property type="entry name" value="Lactamase_B_2"/>
    <property type="match status" value="1"/>
</dbReference>
<name>A0ABU6GSX6_9BACL</name>
<evidence type="ECO:0000256" key="3">
    <source>
        <dbReference type="ARBA" id="ARBA00048505"/>
    </source>
</evidence>
<dbReference type="SUPFAM" id="SSF56281">
    <property type="entry name" value="Metallo-hydrolase/oxidoreductase"/>
    <property type="match status" value="1"/>
</dbReference>
<comment type="catalytic activity">
    <reaction evidence="3">
        <text>3',5'-cyclic UMP + H2O = UMP + H(+)</text>
        <dbReference type="Rhea" id="RHEA:70575"/>
        <dbReference type="ChEBI" id="CHEBI:15377"/>
        <dbReference type="ChEBI" id="CHEBI:15378"/>
        <dbReference type="ChEBI" id="CHEBI:57865"/>
        <dbReference type="ChEBI" id="CHEBI:184387"/>
    </reaction>
    <physiologicalReaction direction="left-to-right" evidence="3">
        <dbReference type="Rhea" id="RHEA:70576"/>
    </physiologicalReaction>
</comment>
<comment type="catalytic activity">
    <reaction evidence="1">
        <text>3',5'-cyclic CMP + H2O = CMP + H(+)</text>
        <dbReference type="Rhea" id="RHEA:72675"/>
        <dbReference type="ChEBI" id="CHEBI:15377"/>
        <dbReference type="ChEBI" id="CHEBI:15378"/>
        <dbReference type="ChEBI" id="CHEBI:58003"/>
        <dbReference type="ChEBI" id="CHEBI:60377"/>
    </reaction>
    <physiologicalReaction direction="left-to-right" evidence="1">
        <dbReference type="Rhea" id="RHEA:72676"/>
    </physiologicalReaction>
</comment>
<reference evidence="5 6" key="1">
    <citation type="submission" date="2023-03" db="EMBL/GenBank/DDBJ databases">
        <title>Bacillus Genome Sequencing.</title>
        <authorList>
            <person name="Dunlap C."/>
        </authorList>
    </citation>
    <scope>NUCLEOTIDE SEQUENCE [LARGE SCALE GENOMIC DNA]</scope>
    <source>
        <strain evidence="5 6">BD-525</strain>
    </source>
</reference>
<dbReference type="InterPro" id="IPR050114">
    <property type="entry name" value="UPF0173_UPF0282_UlaG_hydrolase"/>
</dbReference>
<dbReference type="Proteomes" id="UP001344632">
    <property type="component" value="Unassembled WGS sequence"/>
</dbReference>
<dbReference type="RefSeq" id="WP_326090598.1">
    <property type="nucleotide sequence ID" value="NZ_JARLKZ010000020.1"/>
</dbReference>
<sequence length="288" mass="32125">MRDIASTNDARNALIKEIDETSLPFGMVALWCLGQASFIMKGGSTTIYIDPFTIEDALAESRYGLRRTYPSAVRPEEITNADYCLITHDHVDHLDPDTIQAMAAQAWETVFFAPACCKDTLLGLGVRADRLHIADTREEYSGQAVIKPIAAAHEELSTDREGFHEYVGYIIRLNGVTLYHAGDTLIYDGLQARLSEEEIDVGLLPINGRDFYRGERGIVGNMNYREAAELANGAGFKMTVPMHYDLFAGNAERPGYFVDYVYDHFPSLPIHVMARGERFIFVADSAVK</sequence>
<feature type="domain" description="Metallo-beta-lactamase" evidence="4">
    <location>
        <begin position="46"/>
        <end position="244"/>
    </location>
</feature>
<organism evidence="5 6">
    <name type="scientific">Paenibacillus dokdonensis</name>
    <dbReference type="NCBI Taxonomy" id="2567944"/>
    <lineage>
        <taxon>Bacteria</taxon>
        <taxon>Bacillati</taxon>
        <taxon>Bacillota</taxon>
        <taxon>Bacilli</taxon>
        <taxon>Bacillales</taxon>
        <taxon>Paenibacillaceae</taxon>
        <taxon>Paenibacillus</taxon>
    </lineage>
</organism>